<comment type="similarity">
    <text evidence="14 17">Belongs to the ABC transporter superfamily. UvrA family.</text>
</comment>
<dbReference type="GO" id="GO:0016887">
    <property type="term" value="F:ATP hydrolysis activity"/>
    <property type="evidence" value="ECO:0007669"/>
    <property type="project" value="InterPro"/>
</dbReference>
<comment type="function">
    <text evidence="17">The UvrABC repair system catalyzes the recognition and processing of DNA lesions. UvrA is an ATPase and a DNA-binding protein. A damage recognition complex composed of 2 UvrA and 2 UvrB subunits scans DNA for abnormalities. When the presence of a lesion has been verified by UvrB, the UvrA molecules dissociate.</text>
</comment>
<gene>
    <name evidence="17 19" type="primary">uvrA</name>
    <name evidence="19" type="ORF">ABWT76_001194</name>
</gene>
<dbReference type="Gene3D" id="1.20.1580.10">
    <property type="entry name" value="ABC transporter ATPase like domain"/>
    <property type="match status" value="2"/>
</dbReference>
<dbReference type="FunFam" id="1.20.1580.10:FF:000002">
    <property type="entry name" value="UvrABC system protein A"/>
    <property type="match status" value="1"/>
</dbReference>
<dbReference type="HAMAP" id="MF_00205">
    <property type="entry name" value="UvrA"/>
    <property type="match status" value="1"/>
</dbReference>
<keyword evidence="2 17" id="KW-0963">Cytoplasm</keyword>
<proteinExistence type="inferred from homology"/>
<keyword evidence="3 17" id="KW-0479">Metal-binding</keyword>
<dbReference type="InterPro" id="IPR003439">
    <property type="entry name" value="ABC_transporter-like_ATP-bd"/>
</dbReference>
<feature type="binding site" evidence="17">
    <location>
        <begin position="68"/>
        <end position="75"/>
    </location>
    <ligand>
        <name>ATP</name>
        <dbReference type="ChEBI" id="CHEBI:30616"/>
    </ligand>
</feature>
<dbReference type="GO" id="GO:0009432">
    <property type="term" value="P:SOS response"/>
    <property type="evidence" value="ECO:0007669"/>
    <property type="project" value="UniProtKB-UniRule"/>
</dbReference>
<keyword evidence="13 17" id="KW-0234">DNA repair</keyword>
<dbReference type="Pfam" id="PF17760">
    <property type="entry name" value="UvrA_inter"/>
    <property type="match status" value="1"/>
</dbReference>
<evidence type="ECO:0000256" key="14">
    <source>
        <dbReference type="ARBA" id="ARBA00038000"/>
    </source>
</evidence>
<dbReference type="GO" id="GO:0006289">
    <property type="term" value="P:nucleotide-excision repair"/>
    <property type="evidence" value="ECO:0007669"/>
    <property type="project" value="UniProtKB-UniRule"/>
</dbReference>
<keyword evidence="12 17" id="KW-0238">DNA-binding</keyword>
<protein>
    <recommendedName>
        <fullName evidence="15 17">UvrABC system protein A</fullName>
        <shortName evidence="17">UvrA protein</shortName>
    </recommendedName>
    <alternativeName>
        <fullName evidence="16 17">Excinuclease ABC subunit A</fullName>
    </alternativeName>
</protein>
<accession>A0AAU8JHP8</accession>
<dbReference type="GO" id="GO:0005737">
    <property type="term" value="C:cytoplasm"/>
    <property type="evidence" value="ECO:0007669"/>
    <property type="project" value="UniProtKB-SubCell"/>
</dbReference>
<organism evidence="19">
    <name type="scientific">Planktothricoides raciborskii GIHE-MW2</name>
    <dbReference type="NCBI Taxonomy" id="2792601"/>
    <lineage>
        <taxon>Bacteria</taxon>
        <taxon>Bacillati</taxon>
        <taxon>Cyanobacteriota</taxon>
        <taxon>Cyanophyceae</taxon>
        <taxon>Oscillatoriophycideae</taxon>
        <taxon>Oscillatoriales</taxon>
        <taxon>Oscillatoriaceae</taxon>
        <taxon>Planktothricoides</taxon>
    </lineage>
</organism>
<keyword evidence="17" id="KW-0742">SOS response</keyword>
<keyword evidence="5 17" id="KW-0547">Nucleotide-binding</keyword>
<evidence type="ECO:0000256" key="5">
    <source>
        <dbReference type="ARBA" id="ARBA00022741"/>
    </source>
</evidence>
<dbReference type="NCBIfam" id="TIGR00630">
    <property type="entry name" value="uvra"/>
    <property type="match status" value="1"/>
</dbReference>
<evidence type="ECO:0000256" key="11">
    <source>
        <dbReference type="ARBA" id="ARBA00022881"/>
    </source>
</evidence>
<evidence type="ECO:0000256" key="9">
    <source>
        <dbReference type="ARBA" id="ARBA00022833"/>
    </source>
</evidence>
<keyword evidence="8 17" id="KW-0863">Zinc-finger</keyword>
<feature type="domain" description="ABC transporter" evidence="18">
    <location>
        <begin position="643"/>
        <end position="985"/>
    </location>
</feature>
<keyword evidence="9 17" id="KW-0862">Zinc</keyword>
<evidence type="ECO:0000256" key="17">
    <source>
        <dbReference type="HAMAP-Rule" id="MF_00205"/>
    </source>
</evidence>
<dbReference type="Gene3D" id="3.30.1490.20">
    <property type="entry name" value="ATP-grasp fold, A domain"/>
    <property type="match status" value="1"/>
</dbReference>
<evidence type="ECO:0000313" key="19">
    <source>
        <dbReference type="EMBL" id="XCM38351.1"/>
    </source>
</evidence>
<dbReference type="RefSeq" id="WP_354635799.1">
    <property type="nucleotide sequence ID" value="NZ_CP159837.1"/>
</dbReference>
<name>A0AAU8JHP8_9CYAN</name>
<dbReference type="InterPro" id="IPR004602">
    <property type="entry name" value="UvrA"/>
</dbReference>
<dbReference type="EMBL" id="CP159837">
    <property type="protein sequence ID" value="XCM38351.1"/>
    <property type="molecule type" value="Genomic_DNA"/>
</dbReference>
<comment type="subunit">
    <text evidence="17">Forms a heterotetramer with UvrB during the search for lesions.</text>
</comment>
<dbReference type="SUPFAM" id="SSF52540">
    <property type="entry name" value="P-loop containing nucleoside triphosphate hydrolases"/>
    <property type="match status" value="2"/>
</dbReference>
<keyword evidence="6 17" id="KW-0227">DNA damage</keyword>
<dbReference type="GO" id="GO:0009381">
    <property type="term" value="F:excinuclease ABC activity"/>
    <property type="evidence" value="ECO:0007669"/>
    <property type="project" value="UniProtKB-UniRule"/>
</dbReference>
<dbReference type="NCBIfam" id="NF001503">
    <property type="entry name" value="PRK00349.1"/>
    <property type="match status" value="1"/>
</dbReference>
<dbReference type="GO" id="GO:0008270">
    <property type="term" value="F:zinc ion binding"/>
    <property type="evidence" value="ECO:0007669"/>
    <property type="project" value="UniProtKB-UniRule"/>
</dbReference>
<reference evidence="19" key="1">
    <citation type="submission" date="2024-07" db="EMBL/GenBank/DDBJ databases">
        <authorList>
            <person name="Kim Y.J."/>
            <person name="Jeong J.Y."/>
        </authorList>
    </citation>
    <scope>NUCLEOTIDE SEQUENCE</scope>
    <source>
        <strain evidence="19">GIHE-MW2</strain>
    </source>
</reference>
<dbReference type="PANTHER" id="PTHR43152">
    <property type="entry name" value="UVRABC SYSTEM PROTEIN A"/>
    <property type="match status" value="1"/>
</dbReference>
<dbReference type="Pfam" id="PF17755">
    <property type="entry name" value="UvrA_DNA-bind"/>
    <property type="match status" value="1"/>
</dbReference>
<keyword evidence="4 17" id="KW-0677">Repeat</keyword>
<dbReference type="PANTHER" id="PTHR43152:SF3">
    <property type="entry name" value="UVRABC SYSTEM PROTEIN A"/>
    <property type="match status" value="1"/>
</dbReference>
<dbReference type="Gene3D" id="3.40.50.300">
    <property type="entry name" value="P-loop containing nucleotide triphosphate hydrolases"/>
    <property type="match status" value="2"/>
</dbReference>
<keyword evidence="10 17" id="KW-0067">ATP-binding</keyword>
<dbReference type="InterPro" id="IPR013815">
    <property type="entry name" value="ATP_grasp_subdomain_1"/>
</dbReference>
<dbReference type="InterPro" id="IPR027417">
    <property type="entry name" value="P-loop_NTPase"/>
</dbReference>
<evidence type="ECO:0000256" key="1">
    <source>
        <dbReference type="ARBA" id="ARBA00004496"/>
    </source>
</evidence>
<dbReference type="GO" id="GO:0003677">
    <property type="term" value="F:DNA binding"/>
    <property type="evidence" value="ECO:0007669"/>
    <property type="project" value="UniProtKB-UniRule"/>
</dbReference>
<evidence type="ECO:0000256" key="8">
    <source>
        <dbReference type="ARBA" id="ARBA00022771"/>
    </source>
</evidence>
<evidence type="ECO:0000256" key="3">
    <source>
        <dbReference type="ARBA" id="ARBA00022723"/>
    </source>
</evidence>
<evidence type="ECO:0000256" key="10">
    <source>
        <dbReference type="ARBA" id="ARBA00022840"/>
    </source>
</evidence>
<dbReference type="AlphaFoldDB" id="A0AAU8JHP8"/>
<dbReference type="PROSITE" id="PS50893">
    <property type="entry name" value="ABC_TRANSPORTER_2"/>
    <property type="match status" value="1"/>
</dbReference>
<evidence type="ECO:0000256" key="15">
    <source>
        <dbReference type="ARBA" id="ARBA00039316"/>
    </source>
</evidence>
<evidence type="ECO:0000256" key="2">
    <source>
        <dbReference type="ARBA" id="ARBA00022490"/>
    </source>
</evidence>
<feature type="zinc finger region" description="C4-type" evidence="17">
    <location>
        <begin position="788"/>
        <end position="814"/>
    </location>
</feature>
<keyword evidence="19" id="KW-0378">Hydrolase</keyword>
<keyword evidence="7 17" id="KW-0228">DNA excision</keyword>
<evidence type="ECO:0000256" key="16">
    <source>
        <dbReference type="ARBA" id="ARBA00042156"/>
    </source>
</evidence>
<evidence type="ECO:0000256" key="4">
    <source>
        <dbReference type="ARBA" id="ARBA00022737"/>
    </source>
</evidence>
<dbReference type="InterPro" id="IPR017871">
    <property type="entry name" value="ABC_transporter-like_CS"/>
</dbReference>
<comment type="subcellular location">
    <subcellularLocation>
        <location evidence="1 17">Cytoplasm</location>
    </subcellularLocation>
</comment>
<dbReference type="PROSITE" id="PS00211">
    <property type="entry name" value="ABC_TRANSPORTER_1"/>
    <property type="match status" value="2"/>
</dbReference>
<evidence type="ECO:0000256" key="6">
    <source>
        <dbReference type="ARBA" id="ARBA00022763"/>
    </source>
</evidence>
<evidence type="ECO:0000256" key="12">
    <source>
        <dbReference type="ARBA" id="ARBA00023125"/>
    </source>
</evidence>
<dbReference type="InterPro" id="IPR041552">
    <property type="entry name" value="UvrA_DNA-bd"/>
</dbReference>
<evidence type="ECO:0000259" key="18">
    <source>
        <dbReference type="PROSITE" id="PS50893"/>
    </source>
</evidence>
<evidence type="ECO:0000256" key="7">
    <source>
        <dbReference type="ARBA" id="ARBA00022769"/>
    </source>
</evidence>
<dbReference type="GO" id="GO:0009380">
    <property type="term" value="C:excinuclease repair complex"/>
    <property type="evidence" value="ECO:0007669"/>
    <property type="project" value="InterPro"/>
</dbReference>
<feature type="binding site" evidence="17">
    <location>
        <begin position="675"/>
        <end position="682"/>
    </location>
    <ligand>
        <name>ATP</name>
        <dbReference type="ChEBI" id="CHEBI:30616"/>
    </ligand>
</feature>
<sequence length="995" mass="109862">MLDRTERAGFDADLNAVATLDGQSLAEAINPVNDQPTNNRIKIRGARQHNLKNIDLELPRDRLIVFTGVSGSGKSSLAFDTIFAEGQRRYVESLSAYARQFLGQLDKPDVESISGLSPAISIDQKSTSNNPRSTVGTVTEIYDYLRLLFGRAGEPHCPHCDRSITPQTIDEMCDRMMQLGDRTKFQILAPVVRGKKGTHKKLLSSIASQGFVRVRINGEICELTDAVELDKNQKHTIEIVVDRLIKKPGIEERLTDSLSTALHHGEGLALVVIEEQPDLLFSENFACPEHGAVMEELSPRLFSFNAPYGACPDCHGLGYFRRFSPDLIIPDPDAPVHSAIADALRSNIAPWADKDNPYYLSLLYSIGQALGFELDSAWNQLTAEQQKVILFGSDEPILIKQKRESYEHQYIGVLAMLDRYYENSASELQKQKLEPYRIDQPCATCQGQRLKPEALSVRVGQYRINQITSVSIREALTRINQLELSDRQAKIAELVLREIRARLQFLLDVGLDYLTLDRSAMTLSGGEAQRIRLATQIGAGLTGVLYVLDEPSIGLHQRDNGRLLKTLTKLRNLGNTLIVVEHDEETIRSADHLVDIGPGAGLHGGEIVVQGTLSELLNSQRSLTGAYLSGRIAIETPANRREGNGKSLYVKNAKQNNLKNLDIEIPLGKLVCITGVSGSGKSTLVNELLYPALEHYLTRKVSLPKGIDRLETVEQLSANKNQAIDLKAAIDKVIIIDQSPIGRTPRSNPATYTGVFDIIRGLFAETIEAKARGYQPGRFSFNVKGGRCEACSGQGVNVISMNFLPDVYVQCEICKGARYNRETLQVKYKDKSIAEVLNMTVEEACSMFTNIPRAATRLKTLVDVGLGYITLGQPAPTLSGGEAQRVKLATELSRRATGKTLYLIDEPTTGLSFYDVHQLLNVLQRLVDKGNSILVIEHNLDVIRCADWVIDLGPEGGDRGGEIVAVGTPEQVSENSHSYTGQYLKQVLQQHPPKP</sequence>
<feature type="zinc finger region" description="C4-type" evidence="17">
    <location>
        <begin position="287"/>
        <end position="314"/>
    </location>
</feature>
<dbReference type="GO" id="GO:0005524">
    <property type="term" value="F:ATP binding"/>
    <property type="evidence" value="ECO:0007669"/>
    <property type="project" value="UniProtKB-UniRule"/>
</dbReference>
<evidence type="ECO:0000256" key="13">
    <source>
        <dbReference type="ARBA" id="ARBA00023204"/>
    </source>
</evidence>
<dbReference type="Gene3D" id="1.10.8.280">
    <property type="entry name" value="ABC transporter ATPase domain-like"/>
    <property type="match status" value="1"/>
</dbReference>
<dbReference type="CDD" id="cd03271">
    <property type="entry name" value="ABC_UvrA_II"/>
    <property type="match status" value="1"/>
</dbReference>
<dbReference type="InterPro" id="IPR041102">
    <property type="entry name" value="UvrA_inter"/>
</dbReference>
<keyword evidence="11 17" id="KW-0267">Excision nuclease</keyword>
<dbReference type="CDD" id="cd03270">
    <property type="entry name" value="ABC_UvrA_I"/>
    <property type="match status" value="1"/>
</dbReference>